<dbReference type="PANTHER" id="PTHR37909:SF1">
    <property type="entry name" value="S-ADENOSYL-L-METHIONINE-DEPENDENT METHYLTRANSFERASES SUPERFAMILY PROTEIN"/>
    <property type="match status" value="1"/>
</dbReference>
<evidence type="ECO:0000313" key="4">
    <source>
        <dbReference type="Proteomes" id="UP001152797"/>
    </source>
</evidence>
<dbReference type="GO" id="GO:0008168">
    <property type="term" value="F:methyltransferase activity"/>
    <property type="evidence" value="ECO:0007669"/>
    <property type="project" value="UniProtKB-KW"/>
</dbReference>
<keyword evidence="3" id="KW-0808">Transferase</keyword>
<evidence type="ECO:0000313" key="3">
    <source>
        <dbReference type="EMBL" id="CAL4760458.1"/>
    </source>
</evidence>
<dbReference type="Proteomes" id="UP001152797">
    <property type="component" value="Unassembled WGS sequence"/>
</dbReference>
<protein>
    <submittedName>
        <fullName evidence="3">Class I SAM-dependent methyltransferase</fullName>
    </submittedName>
</protein>
<accession>A0A9P1FEK4</accession>
<organism evidence="1">
    <name type="scientific">Cladocopium goreaui</name>
    <dbReference type="NCBI Taxonomy" id="2562237"/>
    <lineage>
        <taxon>Eukaryota</taxon>
        <taxon>Sar</taxon>
        <taxon>Alveolata</taxon>
        <taxon>Dinophyceae</taxon>
        <taxon>Suessiales</taxon>
        <taxon>Symbiodiniaceae</taxon>
        <taxon>Cladocopium</taxon>
    </lineage>
</organism>
<sequence length="380" mass="41456">MPLELTCLVGASSFAAGWLGRRWFPSVGAPTERCFRGSVAGSLHRRLCEDLHGTSAGAYLKLCTSMKEDHSYPHTNVPGDVLYSLFERLRPRFLVEVGSFKGGSSIRIVSALLRLELAQVEVKPCLVCIDTFLGDAAMWLNKQATGRSSLLLKDGCPQLYMQFMVNTAKYADIIVPFPIASLCGLRALQLLAADGRTPLVDFLYLDSAHLKGETKLEITEAFKLVRPGGILLGDDLDWPAVEADLSSFLADHAESTSQSADDALLNALPGAFFFAAGGYWVVEAQPRQWMLRKPTSQGTSPGSQKTLEAAREELKAEILAAEMCEKPAEFVAATDEDQEAMAVYQQGIAKLEMGDTAEGSRLLKVAAKMSPSLEYHFLLR</sequence>
<dbReference type="Gene3D" id="3.40.50.150">
    <property type="entry name" value="Vaccinia Virus protein VP39"/>
    <property type="match status" value="1"/>
</dbReference>
<dbReference type="EMBL" id="CAMXCT030000056">
    <property type="protein sequence ID" value="CAL4760458.1"/>
    <property type="molecule type" value="Genomic_DNA"/>
</dbReference>
<keyword evidence="3" id="KW-0489">Methyltransferase</keyword>
<dbReference type="PANTHER" id="PTHR37909">
    <property type="entry name" value="S-ADENOSYL-L-METHIONINE-DEPENDENT METHYLTRANSFERASES SUPERFAMILY PROTEIN"/>
    <property type="match status" value="1"/>
</dbReference>
<reference evidence="2" key="2">
    <citation type="submission" date="2024-04" db="EMBL/GenBank/DDBJ databases">
        <authorList>
            <person name="Chen Y."/>
            <person name="Shah S."/>
            <person name="Dougan E. K."/>
            <person name="Thang M."/>
            <person name="Chan C."/>
        </authorList>
    </citation>
    <scope>NUCLEOTIDE SEQUENCE [LARGE SCALE GENOMIC DNA]</scope>
</reference>
<dbReference type="EMBL" id="CAMXCT020000056">
    <property type="protein sequence ID" value="CAL1126521.1"/>
    <property type="molecule type" value="Genomic_DNA"/>
</dbReference>
<dbReference type="AlphaFoldDB" id="A0A9P1FEK4"/>
<dbReference type="InterPro" id="IPR029063">
    <property type="entry name" value="SAM-dependent_MTases_sf"/>
</dbReference>
<keyword evidence="4" id="KW-1185">Reference proteome</keyword>
<dbReference type="Pfam" id="PF13578">
    <property type="entry name" value="Methyltransf_24"/>
    <property type="match status" value="1"/>
</dbReference>
<comment type="caution">
    <text evidence="1">The sequence shown here is derived from an EMBL/GenBank/DDBJ whole genome shotgun (WGS) entry which is preliminary data.</text>
</comment>
<evidence type="ECO:0000313" key="1">
    <source>
        <dbReference type="EMBL" id="CAI3973146.1"/>
    </source>
</evidence>
<dbReference type="OrthoDB" id="440857at2759"/>
<dbReference type="GO" id="GO:0032259">
    <property type="term" value="P:methylation"/>
    <property type="evidence" value="ECO:0007669"/>
    <property type="project" value="UniProtKB-KW"/>
</dbReference>
<evidence type="ECO:0000313" key="2">
    <source>
        <dbReference type="EMBL" id="CAL1126521.1"/>
    </source>
</evidence>
<dbReference type="EMBL" id="CAMXCT010000056">
    <property type="protein sequence ID" value="CAI3973146.1"/>
    <property type="molecule type" value="Genomic_DNA"/>
</dbReference>
<gene>
    <name evidence="1" type="ORF">C1SCF055_LOCUS1669</name>
</gene>
<dbReference type="SUPFAM" id="SSF53335">
    <property type="entry name" value="S-adenosyl-L-methionine-dependent methyltransferases"/>
    <property type="match status" value="1"/>
</dbReference>
<reference evidence="1" key="1">
    <citation type="submission" date="2022-10" db="EMBL/GenBank/DDBJ databases">
        <authorList>
            <person name="Chen Y."/>
            <person name="Dougan E. K."/>
            <person name="Chan C."/>
            <person name="Rhodes N."/>
            <person name="Thang M."/>
        </authorList>
    </citation>
    <scope>NUCLEOTIDE SEQUENCE</scope>
</reference>
<name>A0A9P1FEK4_9DINO</name>
<proteinExistence type="predicted"/>